<sequence>MKQMDHVGASLAAESQTGDDGRGAEAAKPYLREAFAAGWALSGGPMTDRVRTACAVAVETAIERLDDPNIFEVTIDLGKLEGMWAKLFGRREEKQAEHTRLVADAWRTLIDRDTVAATVDAYRARIGLGESLSDFGAEALAAARAMLRALADLTGWTALRTAIRNAIAAGRAEGMVNAVAIAAERASVVGLEWNIAFGDAYRSLERLDELWGDADGWLGRMVDRAAGDLGRVLAQAAEDGASRDEMVDAAMDVLVSDDVEAVAFTVDWAMTTAADDGALRLYQSEGVQQVDVITAGDGHVCQTCGDYEVGSPWASLDVPRLPTHPRCRCCYAAAVSLSHFADWFA</sequence>
<feature type="region of interest" description="Disordered" evidence="1">
    <location>
        <begin position="1"/>
        <end position="24"/>
    </location>
</feature>
<protein>
    <submittedName>
        <fullName evidence="2">Uncharacterized protein</fullName>
    </submittedName>
</protein>
<comment type="caution">
    <text evidence="2">The sequence shown here is derived from an EMBL/GenBank/DDBJ whole genome shotgun (WGS) entry which is preliminary data.</text>
</comment>
<organism evidence="2 3">
    <name type="scientific">Streptomyces turgidiscabies (strain Car8)</name>
    <dbReference type="NCBI Taxonomy" id="698760"/>
    <lineage>
        <taxon>Bacteria</taxon>
        <taxon>Bacillati</taxon>
        <taxon>Actinomycetota</taxon>
        <taxon>Actinomycetes</taxon>
        <taxon>Kitasatosporales</taxon>
        <taxon>Streptomycetaceae</taxon>
        <taxon>Streptomyces</taxon>
    </lineage>
</organism>
<evidence type="ECO:0000313" key="3">
    <source>
        <dbReference type="Proteomes" id="UP000010931"/>
    </source>
</evidence>
<evidence type="ECO:0000313" key="2">
    <source>
        <dbReference type="EMBL" id="ELP67661.1"/>
    </source>
</evidence>
<evidence type="ECO:0000256" key="1">
    <source>
        <dbReference type="SAM" id="MobiDB-lite"/>
    </source>
</evidence>
<gene>
    <name evidence="2" type="ORF">STRTUCAR8_08556</name>
</gene>
<reference evidence="2 3" key="1">
    <citation type="journal article" date="2011" name="Plasmid">
        <title>Streptomyces turgidiscabies Car8 contains a modular pathogenicity island that shares virulence genes with other actinobacterial plant pathogens.</title>
        <authorList>
            <person name="Huguet-Tapia J.C."/>
            <person name="Badger J.H."/>
            <person name="Loria R."/>
            <person name="Pettis G.S."/>
        </authorList>
    </citation>
    <scope>NUCLEOTIDE SEQUENCE [LARGE SCALE GENOMIC DNA]</scope>
    <source>
        <strain evidence="2 3">Car8</strain>
    </source>
</reference>
<dbReference type="EMBL" id="AEJB01000272">
    <property type="protein sequence ID" value="ELP67661.1"/>
    <property type="molecule type" value="Genomic_DNA"/>
</dbReference>
<name>L7F9F0_STRT8</name>
<keyword evidence="3" id="KW-1185">Reference proteome</keyword>
<accession>L7F9F0</accession>
<dbReference type="Proteomes" id="UP000010931">
    <property type="component" value="Unassembled WGS sequence"/>
</dbReference>
<dbReference type="AlphaFoldDB" id="L7F9F0"/>
<dbReference type="PATRIC" id="fig|698760.3.peg.3570"/>
<proteinExistence type="predicted"/>